<proteinExistence type="inferred from homology"/>
<dbReference type="RefSeq" id="WP_035069389.1">
    <property type="nucleotide sequence ID" value="NZ_JMIH01000010.1"/>
</dbReference>
<gene>
    <name evidence="4" type="ORF">EL17_00535</name>
</gene>
<dbReference type="Pfam" id="PF00106">
    <property type="entry name" value="adh_short"/>
    <property type="match status" value="1"/>
</dbReference>
<evidence type="ECO:0000256" key="1">
    <source>
        <dbReference type="ARBA" id="ARBA00006484"/>
    </source>
</evidence>
<dbReference type="PROSITE" id="PS00061">
    <property type="entry name" value="ADH_SHORT"/>
    <property type="match status" value="1"/>
</dbReference>
<dbReference type="PRINTS" id="PR00081">
    <property type="entry name" value="GDHRDH"/>
</dbReference>
<evidence type="ECO:0000313" key="4">
    <source>
        <dbReference type="EMBL" id="KEO75611.1"/>
    </source>
</evidence>
<dbReference type="PANTHER" id="PTHR43976:SF16">
    <property type="entry name" value="SHORT-CHAIN DEHYDROGENASE_REDUCTASE FAMILY PROTEIN"/>
    <property type="match status" value="1"/>
</dbReference>
<dbReference type="InterPro" id="IPR002347">
    <property type="entry name" value="SDR_fam"/>
</dbReference>
<keyword evidence="2" id="KW-0560">Oxidoreductase</keyword>
<dbReference type="InterPro" id="IPR051911">
    <property type="entry name" value="SDR_oxidoreductase"/>
</dbReference>
<comment type="similarity">
    <text evidence="1 3">Belongs to the short-chain dehydrogenases/reductases (SDR) family.</text>
</comment>
<dbReference type="STRING" id="1048983.EL17_00535"/>
<evidence type="ECO:0000256" key="2">
    <source>
        <dbReference type="ARBA" id="ARBA00023002"/>
    </source>
</evidence>
<organism evidence="4 5">
    <name type="scientific">Anditalea andensis</name>
    <dbReference type="NCBI Taxonomy" id="1048983"/>
    <lineage>
        <taxon>Bacteria</taxon>
        <taxon>Pseudomonadati</taxon>
        <taxon>Bacteroidota</taxon>
        <taxon>Cytophagia</taxon>
        <taxon>Cytophagales</taxon>
        <taxon>Cytophagaceae</taxon>
        <taxon>Anditalea</taxon>
    </lineage>
</organism>
<evidence type="ECO:0000313" key="5">
    <source>
        <dbReference type="Proteomes" id="UP000027821"/>
    </source>
</evidence>
<dbReference type="InterPro" id="IPR020904">
    <property type="entry name" value="Sc_DH/Rdtase_CS"/>
</dbReference>
<sequence>MDTFTQKTWFITGTSKGLGLDLTKLLLSQGHKVIATSRDTSILAEELAEFKETLLPIKLDITSDRAVKNAIEYAIEKFGQIDVLVNNAGYCLVGSMEEMTDEEFRDTLNVNLFGTVNTIRNVMPYMRKQESGHVINISSVSGYTGNAKAASYNAAKFGVIGLTEGFAKEVEAFGIKATVVAPGQFRTAFMDSLQYVKNRIGVYGIDEAEKLWSSMSGKQNGDPQKLAKVIVKIAEMEQPPLHLVVGTDVYEPVRVKRKAELDEMKTWASLSLSTDFD</sequence>
<dbReference type="InterPro" id="IPR036291">
    <property type="entry name" value="NAD(P)-bd_dom_sf"/>
</dbReference>
<dbReference type="SUPFAM" id="SSF51735">
    <property type="entry name" value="NAD(P)-binding Rossmann-fold domains"/>
    <property type="match status" value="1"/>
</dbReference>
<name>A0A074L078_9BACT</name>
<keyword evidence="5" id="KW-1185">Reference proteome</keyword>
<reference evidence="4 5" key="1">
    <citation type="submission" date="2014-04" db="EMBL/GenBank/DDBJ databases">
        <title>Characterization and application of a salt tolerant electro-active bacterium.</title>
        <authorList>
            <person name="Yang L."/>
            <person name="Wei S."/>
            <person name="Tay Q.X.M."/>
        </authorList>
    </citation>
    <scope>NUCLEOTIDE SEQUENCE [LARGE SCALE GENOMIC DNA]</scope>
    <source>
        <strain evidence="4 5">LY1</strain>
    </source>
</reference>
<dbReference type="CDD" id="cd05374">
    <property type="entry name" value="17beta-HSD-like_SDR_c"/>
    <property type="match status" value="1"/>
</dbReference>
<protein>
    <submittedName>
        <fullName evidence="4">Short-chain dehydrogenase</fullName>
    </submittedName>
</protein>
<comment type="caution">
    <text evidence="4">The sequence shown here is derived from an EMBL/GenBank/DDBJ whole genome shotgun (WGS) entry which is preliminary data.</text>
</comment>
<dbReference type="PANTHER" id="PTHR43976">
    <property type="entry name" value="SHORT CHAIN DEHYDROGENASE"/>
    <property type="match status" value="1"/>
</dbReference>
<dbReference type="EMBL" id="JMIH01000010">
    <property type="protein sequence ID" value="KEO75611.1"/>
    <property type="molecule type" value="Genomic_DNA"/>
</dbReference>
<dbReference type="OrthoDB" id="9786056at2"/>
<dbReference type="GO" id="GO:0016491">
    <property type="term" value="F:oxidoreductase activity"/>
    <property type="evidence" value="ECO:0007669"/>
    <property type="project" value="UniProtKB-KW"/>
</dbReference>
<dbReference type="eggNOG" id="COG1028">
    <property type="taxonomic scope" value="Bacteria"/>
</dbReference>
<dbReference type="AlphaFoldDB" id="A0A074L078"/>
<accession>A0A074L078</accession>
<dbReference type="Gene3D" id="3.40.50.720">
    <property type="entry name" value="NAD(P)-binding Rossmann-like Domain"/>
    <property type="match status" value="1"/>
</dbReference>
<dbReference type="Proteomes" id="UP000027821">
    <property type="component" value="Unassembled WGS sequence"/>
</dbReference>
<dbReference type="PRINTS" id="PR00080">
    <property type="entry name" value="SDRFAMILY"/>
</dbReference>
<evidence type="ECO:0000256" key="3">
    <source>
        <dbReference type="RuleBase" id="RU000363"/>
    </source>
</evidence>